<dbReference type="Proteomes" id="UP000190868">
    <property type="component" value="Chromosome"/>
</dbReference>
<keyword evidence="2" id="KW-1185">Reference proteome</keyword>
<dbReference type="GO" id="GO:0006813">
    <property type="term" value="P:potassium ion transport"/>
    <property type="evidence" value="ECO:0007669"/>
    <property type="project" value="InterPro"/>
</dbReference>
<accession>A0A1S6U787</accession>
<evidence type="ECO:0000313" key="1">
    <source>
        <dbReference type="EMBL" id="AQW87540.1"/>
    </source>
</evidence>
<dbReference type="Gene3D" id="3.30.70.1450">
    <property type="entry name" value="Regulator of K+ conductance, C-terminal domain"/>
    <property type="match status" value="1"/>
</dbReference>
<proteinExistence type="predicted"/>
<protein>
    <submittedName>
        <fullName evidence="1">Uncharacterized protein</fullName>
    </submittedName>
</protein>
<dbReference type="InterPro" id="IPR036721">
    <property type="entry name" value="RCK_C_sf"/>
</dbReference>
<dbReference type="AlphaFoldDB" id="A0A1S6U787"/>
<dbReference type="PROSITE" id="PS51202">
    <property type="entry name" value="RCK_C"/>
    <property type="match status" value="1"/>
</dbReference>
<dbReference type="Pfam" id="PF02080">
    <property type="entry name" value="TrkA_C"/>
    <property type="match status" value="1"/>
</dbReference>
<dbReference type="RefSeq" id="WP_078424420.1">
    <property type="nucleotide sequence ID" value="NZ_CP017258.1"/>
</dbReference>
<gene>
    <name evidence="1" type="ORF">CPIN18021_0727</name>
</gene>
<evidence type="ECO:0000313" key="2">
    <source>
        <dbReference type="Proteomes" id="UP000190868"/>
    </source>
</evidence>
<dbReference type="GO" id="GO:0008324">
    <property type="term" value="F:monoatomic cation transmembrane transporter activity"/>
    <property type="evidence" value="ECO:0007669"/>
    <property type="project" value="InterPro"/>
</dbReference>
<reference evidence="2" key="1">
    <citation type="submission" date="2016-09" db="EMBL/GenBank/DDBJ databases">
        <title>Comparative genomics of the Campylobacter concisus group.</title>
        <authorList>
            <person name="Miller W.G."/>
            <person name="Yee E."/>
            <person name="Chapman M.H."/>
            <person name="Huynh S."/>
            <person name="Bono J.L."/>
            <person name="On S.L.W."/>
            <person name="StLeger J."/>
            <person name="Foster G."/>
            <person name="Parker C.T."/>
        </authorList>
    </citation>
    <scope>NUCLEOTIDE SEQUENCE [LARGE SCALE GENOMIC DNA]</scope>
    <source>
        <strain evidence="2">RM18021</strain>
    </source>
</reference>
<organism evidence="1 2">
    <name type="scientific">Campylobacter pinnipediorum subsp. caledonicus</name>
    <dbReference type="NCBI Taxonomy" id="1874362"/>
    <lineage>
        <taxon>Bacteria</taxon>
        <taxon>Pseudomonadati</taxon>
        <taxon>Campylobacterota</taxon>
        <taxon>Epsilonproteobacteria</taxon>
        <taxon>Campylobacterales</taxon>
        <taxon>Campylobacteraceae</taxon>
        <taxon>Campylobacter</taxon>
    </lineage>
</organism>
<dbReference type="SUPFAM" id="SSF116726">
    <property type="entry name" value="TrkA C-terminal domain-like"/>
    <property type="match status" value="1"/>
</dbReference>
<dbReference type="EMBL" id="CP017258">
    <property type="protein sequence ID" value="AQW87540.1"/>
    <property type="molecule type" value="Genomic_DNA"/>
</dbReference>
<sequence>MEKILVVAQGDLAVGFLKRLFENRSNQHYYTIISNVKESDFNNNSDYFKFYNFDPTSFSKISAIVKDNFSQFIIFADDKNESLEIYKNLRNISKKTEIILLSLWGVVEQDIKNDKYTKFIDAKDILSSIFIRYLPNMPILADNIGLGEGEIMEVKVPVGSSYMYRHLSSIQQRKWRIALIYRQNDIILPKNNTMILPNDTLIIVGDPNVLRNVFRSIKLEKGQFPNPFGNNIYTFIDMKAMNEKEIKKLIDNSLYLNSKLSNRRLIFKIINPTLGDNLNRIVSKISDKNISYNIDYYTRDNSHIVGDVVNFDIGLVITSNDYFFKFKKLFHSLALPILKIGNSAINNIKQGVIFGDSKMDIENQSAVILDCCSQLDIGIELHYFDDNVNEDDTLAEHFDSISALFNKNIEIKKYEEKNPILHLSKQDDLLHFVSFDEYVSRSDGLSLFSNTLNRQYKILKDNSQLFIPAVL</sequence>
<dbReference type="InterPro" id="IPR006037">
    <property type="entry name" value="RCK_C"/>
</dbReference>
<name>A0A1S6U787_9BACT</name>